<organism evidence="4 5">
    <name type="scientific">Reticulomyxa filosa</name>
    <dbReference type="NCBI Taxonomy" id="46433"/>
    <lineage>
        <taxon>Eukaryota</taxon>
        <taxon>Sar</taxon>
        <taxon>Rhizaria</taxon>
        <taxon>Retaria</taxon>
        <taxon>Foraminifera</taxon>
        <taxon>Monothalamids</taxon>
        <taxon>Reticulomyxidae</taxon>
        <taxon>Reticulomyxa</taxon>
    </lineage>
</organism>
<accession>X6M0B5</accession>
<keyword evidence="5" id="KW-1185">Reference proteome</keyword>
<evidence type="ECO:0000256" key="1">
    <source>
        <dbReference type="ARBA" id="ARBA00022574"/>
    </source>
</evidence>
<dbReference type="InterPro" id="IPR015943">
    <property type="entry name" value="WD40/YVTN_repeat-like_dom_sf"/>
</dbReference>
<dbReference type="EMBL" id="ASPP01025929">
    <property type="protein sequence ID" value="ETO07628.1"/>
    <property type="molecule type" value="Genomic_DNA"/>
</dbReference>
<evidence type="ECO:0000256" key="3">
    <source>
        <dbReference type="PROSITE-ProRule" id="PRU00221"/>
    </source>
</evidence>
<evidence type="ECO:0000313" key="4">
    <source>
        <dbReference type="EMBL" id="ETO07628.1"/>
    </source>
</evidence>
<keyword evidence="2" id="KW-0677">Repeat</keyword>
<dbReference type="Proteomes" id="UP000023152">
    <property type="component" value="Unassembled WGS sequence"/>
</dbReference>
<protein>
    <submittedName>
        <fullName evidence="4">Uncharacterized protein</fullName>
    </submittedName>
</protein>
<dbReference type="AlphaFoldDB" id="X6M0B5"/>
<proteinExistence type="predicted"/>
<comment type="caution">
    <text evidence="4">The sequence shown here is derived from an EMBL/GenBank/DDBJ whole genome shotgun (WGS) entry which is preliminary data.</text>
</comment>
<keyword evidence="1 3" id="KW-0853">WD repeat</keyword>
<dbReference type="SMART" id="SM00320">
    <property type="entry name" value="WD40"/>
    <property type="match status" value="3"/>
</dbReference>
<dbReference type="OrthoDB" id="25131at2759"/>
<dbReference type="Gene3D" id="2.130.10.10">
    <property type="entry name" value="YVTN repeat-like/Quinoprotein amine dehydrogenase"/>
    <property type="match status" value="2"/>
</dbReference>
<sequence>MHIHTEANVCVCLCVGYMKILELRQSEDLGTPVPEQELVGHSKTVNFLVADDENNRLFSGGHDNFICIWVKNEKMDDFMQTQIIPSLNKSHWFTCMTMMSNVNSIAAGMSNGYIGIWCESTLKESTSTCDTSDNDRKEPLSVTQSMIDSKQWWINTLHQRPIDQDLSSNSTYNTVWTCVHSWKAHNGAVTSIQYVENNNALVTCGEDGYVHLFYVCHPGFFPSLQVMPKNTITETSNESFLDINSARLMAEDYSPAVRNKLFRVFEHIQQAIDVDFTDHLEETK</sequence>
<dbReference type="PANTHER" id="PTHR19848:SF8">
    <property type="entry name" value="F-BOX AND WD REPEAT DOMAIN CONTAINING 7"/>
    <property type="match status" value="1"/>
</dbReference>
<dbReference type="InterPro" id="IPR036322">
    <property type="entry name" value="WD40_repeat_dom_sf"/>
</dbReference>
<evidence type="ECO:0000256" key="2">
    <source>
        <dbReference type="ARBA" id="ARBA00022737"/>
    </source>
</evidence>
<dbReference type="PROSITE" id="PS50294">
    <property type="entry name" value="WD_REPEATS_REGION"/>
    <property type="match status" value="1"/>
</dbReference>
<feature type="repeat" description="WD" evidence="3">
    <location>
        <begin position="182"/>
        <end position="213"/>
    </location>
</feature>
<evidence type="ECO:0000313" key="5">
    <source>
        <dbReference type="Proteomes" id="UP000023152"/>
    </source>
</evidence>
<dbReference type="InterPro" id="IPR001680">
    <property type="entry name" value="WD40_rpt"/>
</dbReference>
<dbReference type="PANTHER" id="PTHR19848">
    <property type="entry name" value="WD40 REPEAT PROTEIN"/>
    <property type="match status" value="1"/>
</dbReference>
<reference evidence="4 5" key="1">
    <citation type="journal article" date="2013" name="Curr. Biol.">
        <title>The Genome of the Foraminiferan Reticulomyxa filosa.</title>
        <authorList>
            <person name="Glockner G."/>
            <person name="Hulsmann N."/>
            <person name="Schleicher M."/>
            <person name="Noegel A.A."/>
            <person name="Eichinger L."/>
            <person name="Gallinger C."/>
            <person name="Pawlowski J."/>
            <person name="Sierra R."/>
            <person name="Euteneuer U."/>
            <person name="Pillet L."/>
            <person name="Moustafa A."/>
            <person name="Platzer M."/>
            <person name="Groth M."/>
            <person name="Szafranski K."/>
            <person name="Schliwa M."/>
        </authorList>
    </citation>
    <scope>NUCLEOTIDE SEQUENCE [LARGE SCALE GENOMIC DNA]</scope>
</reference>
<dbReference type="PROSITE" id="PS50082">
    <property type="entry name" value="WD_REPEATS_2"/>
    <property type="match status" value="2"/>
</dbReference>
<dbReference type="Pfam" id="PF00400">
    <property type="entry name" value="WD40"/>
    <property type="match status" value="2"/>
</dbReference>
<feature type="repeat" description="WD" evidence="3">
    <location>
        <begin position="38"/>
        <end position="69"/>
    </location>
</feature>
<dbReference type="SUPFAM" id="SSF50978">
    <property type="entry name" value="WD40 repeat-like"/>
    <property type="match status" value="1"/>
</dbReference>
<name>X6M0B5_RETFI</name>
<gene>
    <name evidence="4" type="ORF">RFI_29762</name>
</gene>